<feature type="compositionally biased region" description="Basic and acidic residues" evidence="1">
    <location>
        <begin position="953"/>
        <end position="970"/>
    </location>
</feature>
<feature type="region of interest" description="Disordered" evidence="1">
    <location>
        <begin position="1208"/>
        <end position="1260"/>
    </location>
</feature>
<dbReference type="SUPFAM" id="SSF55277">
    <property type="entry name" value="GYF domain"/>
    <property type="match status" value="1"/>
</dbReference>
<feature type="compositionally biased region" description="Basic and acidic residues" evidence="1">
    <location>
        <begin position="338"/>
        <end position="351"/>
    </location>
</feature>
<feature type="region of interest" description="Disordered" evidence="1">
    <location>
        <begin position="882"/>
        <end position="919"/>
    </location>
</feature>
<evidence type="ECO:0000259" key="2">
    <source>
        <dbReference type="PROSITE" id="PS50829"/>
    </source>
</evidence>
<feature type="compositionally biased region" description="Basic and acidic residues" evidence="1">
    <location>
        <begin position="882"/>
        <end position="915"/>
    </location>
</feature>
<feature type="domain" description="GYF" evidence="2">
    <location>
        <begin position="495"/>
        <end position="543"/>
    </location>
</feature>
<protein>
    <recommendedName>
        <fullName evidence="2">GYF domain-containing protein</fullName>
    </recommendedName>
</protein>
<evidence type="ECO:0000313" key="4">
    <source>
        <dbReference type="Proteomes" id="UP001195483"/>
    </source>
</evidence>
<gene>
    <name evidence="3" type="ORF">CHS0354_022810</name>
</gene>
<dbReference type="GO" id="GO:0005829">
    <property type="term" value="C:cytosol"/>
    <property type="evidence" value="ECO:0007669"/>
    <property type="project" value="TreeGrafter"/>
</dbReference>
<dbReference type="Proteomes" id="UP001195483">
    <property type="component" value="Unassembled WGS sequence"/>
</dbReference>
<feature type="region of interest" description="Disordered" evidence="1">
    <location>
        <begin position="1083"/>
        <end position="1131"/>
    </location>
</feature>
<dbReference type="EMBL" id="JAEAOA010001385">
    <property type="protein sequence ID" value="KAK3583774.1"/>
    <property type="molecule type" value="Genomic_DNA"/>
</dbReference>
<sequence>MADTLKFGPEWLRALSDGNSVVTPPPSPAVPFGKYKLADYRYGREEMLALFNPNSEVPEDLQAVSSILVEKAQVPVCLLPLSEEEQRIMSQSVNSVAVLRMMGRGAPPLRGGRGISMERGRGRGRGRGEGYIQRGSMSYDESDTGGFGRGRSLSRPDGWEEAGAKRFERTFQNRYDDTGSSQKVFQRSLSNDNWRVREDEDDEDDGDWRRAGSSKWSSRGSWRDRGRDGGFEFDRSGQSNLNRNQGGFSRQYQRSRSSESWDDEDLPEWIVPDHGDGEELGTFDASGAFVSNKKKEQAGTSAEVVEEGSAAPPPDEPVSLKKEQKPEKTSGKNQVESSSKDTKDIKPEKSNANHGPNKTVSPRPSDSRENSNSKSNSSQSNNKSMLKSSASEKDTSKISSKEETLHAHTEKNISNSTYASDLVTEKTPNRNLSPSDLNSKKAEDIKLKSEADALKKLKETAENMVADMTVEDEKEKALLNTDPCRVALPTDHENSLKWLYRDPQGDLQGPFTASEMAEWFSAGYFTMNLLVKRGIDEKFSPLGELIKRWGRVPFLPGSTPPPLLNSPQLSPEISQQQQQRERERELEEQALQVLQQHVMLQQQIMQQQLIRQTLTQPWLHLQQIQGLIQQLQENEQFKSLPPLQQQQIAIQMLMKQPPPLLLPTQQQPHSLQQKLSPRTPPSEAAAAAGVLHPSFHRSLSNPGETTSHSHTEEATMKGLSQPTSIWDIDAKSQLQPNELEAHLKKLQREQEEAERRKKIQEEERKRQAEIERKHQELKKEQEEIQRQKEAMEKELQELERKKQMELQRIEEEKKKAEERIRIEEERRKQEELRRKEEEDRKRRQEEERRQREEVERRQQKQQQELKRQQELKLQEIQRQQELRRQKEQEELEKQKQAEIQHRQELRQQEAMRKLQQEQLTNMQLPAHAQWASCPPSINSGLPQKTIAEIEQEERERQDIEEKKKRKEMEMQRQQSLLYQQQQQQQQKSWSTPVKAPVVASTRSLLEIQEEQARQFEVEKTNRDQQQQQVTKNMSISSASVWSGVAPSNWASEGAWGNALRASKGESDNGNSLGFWDEAIISSSGPLPKKQSGNKNSSSKGSADFPALGAVSGQNRNVSTIKSKPVKSNKDEEAAQRLFQALKPADDFTRWCENTLRNMATSVDIPTFIGFLQEVESPYEVYDYVKSYLGDTKAAHDFAKQFLEKRSQYKNKSKPVTQEDSIWGPAPAVNPHEHRQQHASNTAADNNDEQKGKGKKKKKMTKIDNSILGFTVHAAPDRFNVGELDTIDGK</sequence>
<feature type="compositionally biased region" description="Low complexity" evidence="1">
    <location>
        <begin position="372"/>
        <end position="389"/>
    </location>
</feature>
<dbReference type="CDD" id="cd22249">
    <property type="entry name" value="UDM1_RNF168_RNF169-like"/>
    <property type="match status" value="1"/>
</dbReference>
<dbReference type="InterPro" id="IPR051640">
    <property type="entry name" value="GRB10-interact_GYF"/>
</dbReference>
<reference evidence="3" key="3">
    <citation type="submission" date="2023-05" db="EMBL/GenBank/DDBJ databases">
        <authorList>
            <person name="Smith C.H."/>
        </authorList>
    </citation>
    <scope>NUCLEOTIDE SEQUENCE</scope>
    <source>
        <strain evidence="3">CHS0354</strain>
        <tissue evidence="3">Mantle</tissue>
    </source>
</reference>
<feature type="compositionally biased region" description="Basic and acidic residues" evidence="1">
    <location>
        <begin position="390"/>
        <end position="411"/>
    </location>
</feature>
<evidence type="ECO:0000313" key="3">
    <source>
        <dbReference type="EMBL" id="KAK3583774.1"/>
    </source>
</evidence>
<keyword evidence="4" id="KW-1185">Reference proteome</keyword>
<feature type="region of interest" description="Disordered" evidence="1">
    <location>
        <begin position="196"/>
        <end position="438"/>
    </location>
</feature>
<feature type="region of interest" description="Disordered" evidence="1">
    <location>
        <begin position="751"/>
        <end position="868"/>
    </location>
</feature>
<reference evidence="3" key="2">
    <citation type="journal article" date="2021" name="Genome Biol. Evol.">
        <title>Developing a high-quality reference genome for a parasitic bivalve with doubly uniparental inheritance (Bivalvia: Unionida).</title>
        <authorList>
            <person name="Smith C.H."/>
        </authorList>
    </citation>
    <scope>NUCLEOTIDE SEQUENCE</scope>
    <source>
        <strain evidence="3">CHS0354</strain>
        <tissue evidence="3">Mantle</tissue>
    </source>
</reference>
<dbReference type="PANTHER" id="PTHR14445:SF36">
    <property type="entry name" value="FI03272P-RELATED"/>
    <property type="match status" value="1"/>
</dbReference>
<dbReference type="Pfam" id="PF02213">
    <property type="entry name" value="GYF"/>
    <property type="match status" value="1"/>
</dbReference>
<name>A0AAE0S295_9BIVA</name>
<feature type="compositionally biased region" description="Basic and acidic residues" evidence="1">
    <location>
        <begin position="221"/>
        <end position="235"/>
    </location>
</feature>
<feature type="region of interest" description="Disordered" evidence="1">
    <location>
        <begin position="662"/>
        <end position="719"/>
    </location>
</feature>
<feature type="region of interest" description="Disordered" evidence="1">
    <location>
        <begin position="946"/>
        <end position="994"/>
    </location>
</feature>
<dbReference type="SMART" id="SM00444">
    <property type="entry name" value="GYF"/>
    <property type="match status" value="1"/>
</dbReference>
<feature type="compositionally biased region" description="Polar residues" evidence="1">
    <location>
        <begin position="236"/>
        <end position="248"/>
    </location>
</feature>
<feature type="compositionally biased region" description="Low complexity" evidence="1">
    <location>
        <begin position="565"/>
        <end position="578"/>
    </location>
</feature>
<dbReference type="CDD" id="cd00072">
    <property type="entry name" value="GYF"/>
    <property type="match status" value="1"/>
</dbReference>
<feature type="compositionally biased region" description="Low complexity" evidence="1">
    <location>
        <begin position="211"/>
        <end position="220"/>
    </location>
</feature>
<feature type="compositionally biased region" description="Polar residues" evidence="1">
    <location>
        <begin position="352"/>
        <end position="364"/>
    </location>
</feature>
<evidence type="ECO:0000256" key="1">
    <source>
        <dbReference type="SAM" id="MobiDB-lite"/>
    </source>
</evidence>
<dbReference type="Gene3D" id="3.30.1490.40">
    <property type="match status" value="1"/>
</dbReference>
<feature type="compositionally biased region" description="Low complexity" evidence="1">
    <location>
        <begin position="662"/>
        <end position="677"/>
    </location>
</feature>
<accession>A0AAE0S295</accession>
<feature type="compositionally biased region" description="Low complexity" evidence="1">
    <location>
        <begin position="1092"/>
        <end position="1101"/>
    </location>
</feature>
<dbReference type="PANTHER" id="PTHR14445">
    <property type="entry name" value="GRB10 INTERACTING GYF PROTEIN"/>
    <property type="match status" value="1"/>
</dbReference>
<comment type="caution">
    <text evidence="3">The sequence shown here is derived from an EMBL/GenBank/DDBJ whole genome shotgun (WGS) entry which is preliminary data.</text>
</comment>
<feature type="region of interest" description="Disordered" evidence="1">
    <location>
        <begin position="107"/>
        <end position="159"/>
    </location>
</feature>
<reference evidence="3" key="1">
    <citation type="journal article" date="2021" name="Genome Biol. Evol.">
        <title>A High-Quality Reference Genome for a Parasitic Bivalve with Doubly Uniparental Inheritance (Bivalvia: Unionida).</title>
        <authorList>
            <person name="Smith C.H."/>
        </authorList>
    </citation>
    <scope>NUCLEOTIDE SEQUENCE</scope>
    <source>
        <strain evidence="3">CHS0354</strain>
    </source>
</reference>
<dbReference type="PROSITE" id="PS50829">
    <property type="entry name" value="GYF"/>
    <property type="match status" value="1"/>
</dbReference>
<feature type="compositionally biased region" description="Low complexity" evidence="1">
    <location>
        <begin position="971"/>
        <end position="986"/>
    </location>
</feature>
<organism evidence="3 4">
    <name type="scientific">Potamilus streckersoni</name>
    <dbReference type="NCBI Taxonomy" id="2493646"/>
    <lineage>
        <taxon>Eukaryota</taxon>
        <taxon>Metazoa</taxon>
        <taxon>Spiralia</taxon>
        <taxon>Lophotrochozoa</taxon>
        <taxon>Mollusca</taxon>
        <taxon>Bivalvia</taxon>
        <taxon>Autobranchia</taxon>
        <taxon>Heteroconchia</taxon>
        <taxon>Palaeoheterodonta</taxon>
        <taxon>Unionida</taxon>
        <taxon>Unionoidea</taxon>
        <taxon>Unionidae</taxon>
        <taxon>Ambleminae</taxon>
        <taxon>Lampsilini</taxon>
        <taxon>Potamilus</taxon>
    </lineage>
</organism>
<proteinExistence type="predicted"/>
<feature type="compositionally biased region" description="Polar residues" evidence="1">
    <location>
        <begin position="1111"/>
        <end position="1121"/>
    </location>
</feature>
<dbReference type="InterPro" id="IPR003169">
    <property type="entry name" value="GYF"/>
</dbReference>
<dbReference type="InterPro" id="IPR035445">
    <property type="entry name" value="GYF-like_dom_sf"/>
</dbReference>
<feature type="region of interest" description="Disordered" evidence="1">
    <location>
        <begin position="557"/>
        <end position="584"/>
    </location>
</feature>
<feature type="compositionally biased region" description="Basic and acidic residues" evidence="1">
    <location>
        <begin position="318"/>
        <end position="330"/>
    </location>
</feature>